<organism evidence="2 3">
    <name type="scientific">Mogibacterium diversum</name>
    <dbReference type="NCBI Taxonomy" id="114527"/>
    <lineage>
        <taxon>Bacteria</taxon>
        <taxon>Bacillati</taxon>
        <taxon>Bacillota</taxon>
        <taxon>Clostridia</taxon>
        <taxon>Peptostreptococcales</taxon>
        <taxon>Anaerovoracaceae</taxon>
        <taxon>Mogibacterium</taxon>
    </lineage>
</organism>
<feature type="non-terminal residue" evidence="2">
    <location>
        <position position="49"/>
    </location>
</feature>
<dbReference type="Proteomes" id="UP000722050">
    <property type="component" value="Unassembled WGS sequence"/>
</dbReference>
<proteinExistence type="predicted"/>
<gene>
    <name evidence="2" type="ORF">HXM71_04920</name>
</gene>
<keyword evidence="1" id="KW-0812">Transmembrane</keyword>
<accession>A0A930EH90</accession>
<evidence type="ECO:0000313" key="3">
    <source>
        <dbReference type="Proteomes" id="UP000722050"/>
    </source>
</evidence>
<sequence length="49" mass="5528">MDINSKLNFDKASLIKTCLLIICDLMAIEVASFLALFIRFDFSLDEPMG</sequence>
<keyword evidence="1" id="KW-1133">Transmembrane helix</keyword>
<evidence type="ECO:0000256" key="1">
    <source>
        <dbReference type="SAM" id="Phobius"/>
    </source>
</evidence>
<protein>
    <submittedName>
        <fullName evidence="2">Uncharacterized protein</fullName>
    </submittedName>
</protein>
<name>A0A930EH90_9FIRM</name>
<evidence type="ECO:0000313" key="2">
    <source>
        <dbReference type="EMBL" id="MBF1352444.1"/>
    </source>
</evidence>
<dbReference type="AlphaFoldDB" id="A0A930EH90"/>
<feature type="transmembrane region" description="Helical" evidence="1">
    <location>
        <begin position="12"/>
        <end position="38"/>
    </location>
</feature>
<dbReference type="EMBL" id="JABZQH010000162">
    <property type="protein sequence ID" value="MBF1352444.1"/>
    <property type="molecule type" value="Genomic_DNA"/>
</dbReference>
<reference evidence="2" key="1">
    <citation type="submission" date="2020-04" db="EMBL/GenBank/DDBJ databases">
        <title>Deep metagenomics examines the oral microbiome during advanced dental caries in children, revealing novel taxa and co-occurrences with host molecules.</title>
        <authorList>
            <person name="Baker J.L."/>
            <person name="Morton J.T."/>
            <person name="Dinis M."/>
            <person name="Alvarez R."/>
            <person name="Tran N.C."/>
            <person name="Knight R."/>
            <person name="Edlund A."/>
        </authorList>
    </citation>
    <scope>NUCLEOTIDE SEQUENCE</scope>
    <source>
        <strain evidence="2">JCVI_24_bin.8</strain>
    </source>
</reference>
<keyword evidence="1" id="KW-0472">Membrane</keyword>
<comment type="caution">
    <text evidence="2">The sequence shown here is derived from an EMBL/GenBank/DDBJ whole genome shotgun (WGS) entry which is preliminary data.</text>
</comment>